<gene>
    <name evidence="1" type="ORF">FBUS_01213</name>
</gene>
<dbReference type="Proteomes" id="UP000728185">
    <property type="component" value="Unassembled WGS sequence"/>
</dbReference>
<dbReference type="AlphaFoldDB" id="A0A8E0RYI5"/>
<comment type="caution">
    <text evidence="1">The sequence shown here is derived from an EMBL/GenBank/DDBJ whole genome shotgun (WGS) entry which is preliminary data.</text>
</comment>
<protein>
    <submittedName>
        <fullName evidence="1">Uncharacterized protein</fullName>
    </submittedName>
</protein>
<reference evidence="1" key="1">
    <citation type="submission" date="2019-05" db="EMBL/GenBank/DDBJ databases">
        <title>Annotation for the trematode Fasciolopsis buski.</title>
        <authorList>
            <person name="Choi Y.-J."/>
        </authorList>
    </citation>
    <scope>NUCLEOTIDE SEQUENCE</scope>
    <source>
        <strain evidence="1">HT</strain>
        <tissue evidence="1">Whole worm</tissue>
    </source>
</reference>
<evidence type="ECO:0000313" key="1">
    <source>
        <dbReference type="EMBL" id="KAA0191277.1"/>
    </source>
</evidence>
<dbReference type="EMBL" id="LUCM01006437">
    <property type="protein sequence ID" value="KAA0191277.1"/>
    <property type="molecule type" value="Genomic_DNA"/>
</dbReference>
<dbReference type="Gene3D" id="3.40.50.2300">
    <property type="match status" value="1"/>
</dbReference>
<sequence length="148" mass="16605">MLRARIIHAVYVSLGVDYTYTEPSFNFSIQRFSLTSVCDLLETGVHMLISLTTCSESEAIAYLAQWREIPHIAILRTVCHNGQGMPQYEYTWWIAPDANLYSTALLNILTMDHVFSAVIATDGPAGKFIHLLNFDGCLTSITQTLMIN</sequence>
<proteinExistence type="predicted"/>
<evidence type="ECO:0000313" key="2">
    <source>
        <dbReference type="Proteomes" id="UP000728185"/>
    </source>
</evidence>
<dbReference type="OrthoDB" id="10398704at2759"/>
<name>A0A8E0RYI5_9TREM</name>
<organism evidence="1 2">
    <name type="scientific">Fasciolopsis buskii</name>
    <dbReference type="NCBI Taxonomy" id="27845"/>
    <lineage>
        <taxon>Eukaryota</taxon>
        <taxon>Metazoa</taxon>
        <taxon>Spiralia</taxon>
        <taxon>Lophotrochozoa</taxon>
        <taxon>Platyhelminthes</taxon>
        <taxon>Trematoda</taxon>
        <taxon>Digenea</taxon>
        <taxon>Plagiorchiida</taxon>
        <taxon>Echinostomata</taxon>
        <taxon>Echinostomatoidea</taxon>
        <taxon>Fasciolidae</taxon>
        <taxon>Fasciolopsis</taxon>
    </lineage>
</organism>
<accession>A0A8E0RYI5</accession>
<keyword evidence="2" id="KW-1185">Reference proteome</keyword>